<dbReference type="GO" id="GO:0004523">
    <property type="term" value="F:RNA-DNA hybrid ribonuclease activity"/>
    <property type="evidence" value="ECO:0007669"/>
    <property type="project" value="InterPro"/>
</dbReference>
<dbReference type="EMBL" id="CABIKO010000210">
    <property type="protein sequence ID" value="VVA31252.1"/>
    <property type="molecule type" value="Genomic_DNA"/>
</dbReference>
<dbReference type="Proteomes" id="UP000327085">
    <property type="component" value="Chromosome 1"/>
</dbReference>
<name>A0A5E4FV35_PRUDU</name>
<dbReference type="InterPro" id="IPR002156">
    <property type="entry name" value="RNaseH_domain"/>
</dbReference>
<dbReference type="AlphaFoldDB" id="A0A5E4FV35"/>
<protein>
    <submittedName>
        <fullName evidence="2">PREDICTED: PRUPE_4G143500</fullName>
    </submittedName>
</protein>
<dbReference type="InterPro" id="IPR052929">
    <property type="entry name" value="RNase_H-like_EbsB-rel"/>
</dbReference>
<evidence type="ECO:0000313" key="2">
    <source>
        <dbReference type="EMBL" id="VVA31252.1"/>
    </source>
</evidence>
<dbReference type="PANTHER" id="PTHR47074">
    <property type="entry name" value="BNAC02G40300D PROTEIN"/>
    <property type="match status" value="1"/>
</dbReference>
<reference evidence="3" key="1">
    <citation type="journal article" date="2020" name="Plant J.">
        <title>Transposons played a major role in the diversification between the closely related almond and peach genomes: results from the almond genome sequence.</title>
        <authorList>
            <person name="Alioto T."/>
            <person name="Alexiou K.G."/>
            <person name="Bardil A."/>
            <person name="Barteri F."/>
            <person name="Castanera R."/>
            <person name="Cruz F."/>
            <person name="Dhingra A."/>
            <person name="Duval H."/>
            <person name="Fernandez I Marti A."/>
            <person name="Frias L."/>
            <person name="Galan B."/>
            <person name="Garcia J.L."/>
            <person name="Howad W."/>
            <person name="Gomez-Garrido J."/>
            <person name="Gut M."/>
            <person name="Julca I."/>
            <person name="Morata J."/>
            <person name="Puigdomenech P."/>
            <person name="Ribeca P."/>
            <person name="Rubio Cabetas M.J."/>
            <person name="Vlasova A."/>
            <person name="Wirthensohn M."/>
            <person name="Garcia-Mas J."/>
            <person name="Gabaldon T."/>
            <person name="Casacuberta J.M."/>
            <person name="Arus P."/>
        </authorList>
    </citation>
    <scope>NUCLEOTIDE SEQUENCE [LARGE SCALE GENOMIC DNA]</scope>
    <source>
        <strain evidence="3">cv. Texas</strain>
    </source>
</reference>
<dbReference type="Gramene" id="VVA31252">
    <property type="protein sequence ID" value="VVA31252"/>
    <property type="gene ID" value="Prudul26B029618"/>
</dbReference>
<evidence type="ECO:0000259" key="1">
    <source>
        <dbReference type="Pfam" id="PF13456"/>
    </source>
</evidence>
<evidence type="ECO:0000313" key="3">
    <source>
        <dbReference type="Proteomes" id="UP000327085"/>
    </source>
</evidence>
<gene>
    <name evidence="2" type="ORF">ALMOND_2B029618</name>
</gene>
<sequence>MGMLAPPLTQVTKSPFGEKCDPWSGGPIKEQGGAATPFFVFWSCPGAQKVGEKVKFVEVAEEYGGRLMRKESNIVVENTSKWSPPSVGKFKLNIDAPYIPSDGGIGAVIRNDKGEVMAAMTLPLDIATSPKHAEIKALSS</sequence>
<organism evidence="2 3">
    <name type="scientific">Prunus dulcis</name>
    <name type="common">Almond</name>
    <name type="synonym">Amygdalus dulcis</name>
    <dbReference type="NCBI Taxonomy" id="3755"/>
    <lineage>
        <taxon>Eukaryota</taxon>
        <taxon>Viridiplantae</taxon>
        <taxon>Streptophyta</taxon>
        <taxon>Embryophyta</taxon>
        <taxon>Tracheophyta</taxon>
        <taxon>Spermatophyta</taxon>
        <taxon>Magnoliopsida</taxon>
        <taxon>eudicotyledons</taxon>
        <taxon>Gunneridae</taxon>
        <taxon>Pentapetalae</taxon>
        <taxon>rosids</taxon>
        <taxon>fabids</taxon>
        <taxon>Rosales</taxon>
        <taxon>Rosaceae</taxon>
        <taxon>Amygdaloideae</taxon>
        <taxon>Amygdaleae</taxon>
        <taxon>Prunus</taxon>
    </lineage>
</organism>
<dbReference type="GO" id="GO:0003676">
    <property type="term" value="F:nucleic acid binding"/>
    <property type="evidence" value="ECO:0007669"/>
    <property type="project" value="InterPro"/>
</dbReference>
<feature type="domain" description="RNase H type-1" evidence="1">
    <location>
        <begin position="101"/>
        <end position="138"/>
    </location>
</feature>
<dbReference type="PANTHER" id="PTHR47074:SF73">
    <property type="entry name" value="OS04G0448401 PROTEIN"/>
    <property type="match status" value="1"/>
</dbReference>
<dbReference type="InParanoid" id="A0A5E4FV35"/>
<accession>A0A5E4FV35</accession>
<dbReference type="Pfam" id="PF13456">
    <property type="entry name" value="RVT_3"/>
    <property type="match status" value="1"/>
</dbReference>
<proteinExistence type="predicted"/>